<name>A0ABD1PBE5_9LAMI</name>
<evidence type="ECO:0000256" key="9">
    <source>
        <dbReference type="SAM" id="SignalP"/>
    </source>
</evidence>
<comment type="similarity">
    <text evidence="1 8">Belongs to the RNase T2 family.</text>
</comment>
<gene>
    <name evidence="10" type="ORF">Adt_44607</name>
</gene>
<dbReference type="Gene3D" id="3.90.730.10">
    <property type="entry name" value="Ribonuclease T2-like"/>
    <property type="match status" value="1"/>
</dbReference>
<feature type="signal peptide" evidence="9">
    <location>
        <begin position="1"/>
        <end position="26"/>
    </location>
</feature>
<dbReference type="PANTHER" id="PTHR11240:SF75">
    <property type="entry name" value="RIBONUCLEASE 3"/>
    <property type="match status" value="1"/>
</dbReference>
<protein>
    <submittedName>
        <fullName evidence="10">Ribonuclease 1</fullName>
    </submittedName>
</protein>
<organism evidence="10 11">
    <name type="scientific">Abeliophyllum distichum</name>
    <dbReference type="NCBI Taxonomy" id="126358"/>
    <lineage>
        <taxon>Eukaryota</taxon>
        <taxon>Viridiplantae</taxon>
        <taxon>Streptophyta</taxon>
        <taxon>Embryophyta</taxon>
        <taxon>Tracheophyta</taxon>
        <taxon>Spermatophyta</taxon>
        <taxon>Magnoliopsida</taxon>
        <taxon>eudicotyledons</taxon>
        <taxon>Gunneridae</taxon>
        <taxon>Pentapetalae</taxon>
        <taxon>asterids</taxon>
        <taxon>lamiids</taxon>
        <taxon>Lamiales</taxon>
        <taxon>Oleaceae</taxon>
        <taxon>Forsythieae</taxon>
        <taxon>Abeliophyllum</taxon>
    </lineage>
</organism>
<dbReference type="PROSITE" id="PS00531">
    <property type="entry name" value="RNASE_T2_2"/>
    <property type="match status" value="1"/>
</dbReference>
<dbReference type="InterPro" id="IPR033130">
    <property type="entry name" value="RNase_T2_His_AS_2"/>
</dbReference>
<reference evidence="11" key="1">
    <citation type="submission" date="2024-07" db="EMBL/GenBank/DDBJ databases">
        <title>Two chromosome-level genome assemblies of Korean endemic species Abeliophyllum distichum and Forsythia ovata (Oleaceae).</title>
        <authorList>
            <person name="Jang H."/>
        </authorList>
    </citation>
    <scope>NUCLEOTIDE SEQUENCE [LARGE SCALE GENOMIC DNA]</scope>
</reference>
<evidence type="ECO:0000256" key="3">
    <source>
        <dbReference type="ARBA" id="ARBA00022759"/>
    </source>
</evidence>
<evidence type="ECO:0000256" key="5">
    <source>
        <dbReference type="ARBA" id="ARBA00023157"/>
    </source>
</evidence>
<dbReference type="InterPro" id="IPR001568">
    <property type="entry name" value="RNase_T2-like"/>
</dbReference>
<dbReference type="InterPro" id="IPR036430">
    <property type="entry name" value="RNase_T2-like_sf"/>
</dbReference>
<feature type="active site" evidence="7">
    <location>
        <position position="90"/>
    </location>
</feature>
<feature type="active site" evidence="7">
    <location>
        <position position="86"/>
    </location>
</feature>
<keyword evidence="9" id="KW-0732">Signal</keyword>
<dbReference type="GO" id="GO:0004519">
    <property type="term" value="F:endonuclease activity"/>
    <property type="evidence" value="ECO:0007669"/>
    <property type="project" value="UniProtKB-KW"/>
</dbReference>
<dbReference type="PROSITE" id="PS00530">
    <property type="entry name" value="RNASE_T2_1"/>
    <property type="match status" value="1"/>
</dbReference>
<dbReference type="InterPro" id="IPR033697">
    <property type="entry name" value="Ribonuclease_T2_eukaryotic"/>
</dbReference>
<comment type="caution">
    <text evidence="10">The sequence shown here is derived from an EMBL/GenBank/DDBJ whole genome shotgun (WGS) entry which is preliminary data.</text>
</comment>
<keyword evidence="11" id="KW-1185">Reference proteome</keyword>
<keyword evidence="3" id="KW-0255">Endonuclease</keyword>
<keyword evidence="4" id="KW-0378">Hydrolase</keyword>
<evidence type="ECO:0000256" key="8">
    <source>
        <dbReference type="RuleBase" id="RU004328"/>
    </source>
</evidence>
<feature type="active site" evidence="7">
    <location>
        <position position="32"/>
    </location>
</feature>
<dbReference type="EMBL" id="JBFOLK010000014">
    <property type="protein sequence ID" value="KAL2461187.1"/>
    <property type="molecule type" value="Genomic_DNA"/>
</dbReference>
<dbReference type="GO" id="GO:0016829">
    <property type="term" value="F:lyase activity"/>
    <property type="evidence" value="ECO:0007669"/>
    <property type="project" value="UniProtKB-KW"/>
</dbReference>
<evidence type="ECO:0000256" key="6">
    <source>
        <dbReference type="ARBA" id="ARBA00023239"/>
    </source>
</evidence>
<sequence length="204" mass="22929">MTIRILISSTLFNSGLLLIVIQDIAAEDFSIHGLWPNYNDGKWPSNCDRKKSFDQSEVSDLVSRMQKDWPTLACPSGDGLKFWGHEWDKHGTCTTLNQHSYFQAALDLKNKANLLQVLQNAGIRPGKFYSLESIKEAIEEGVGYAPFIECNVDSSGNHQLLQVYMCVDTSASKFIQCPVFPHGRCGSRIEFPSFSDKSDSHDEF</sequence>
<dbReference type="InterPro" id="IPR018188">
    <property type="entry name" value="RNase_T2_His_AS_1"/>
</dbReference>
<dbReference type="AlphaFoldDB" id="A0ABD1PBE5"/>
<evidence type="ECO:0000256" key="1">
    <source>
        <dbReference type="ARBA" id="ARBA00007469"/>
    </source>
</evidence>
<keyword evidence="6" id="KW-0456">Lyase</keyword>
<evidence type="ECO:0000256" key="7">
    <source>
        <dbReference type="PIRSR" id="PIRSR633697-1"/>
    </source>
</evidence>
<evidence type="ECO:0000256" key="4">
    <source>
        <dbReference type="ARBA" id="ARBA00022801"/>
    </source>
</evidence>
<dbReference type="CDD" id="cd01061">
    <property type="entry name" value="RNase_T2_euk"/>
    <property type="match status" value="1"/>
</dbReference>
<evidence type="ECO:0000256" key="2">
    <source>
        <dbReference type="ARBA" id="ARBA00022722"/>
    </source>
</evidence>
<evidence type="ECO:0000313" key="11">
    <source>
        <dbReference type="Proteomes" id="UP001604336"/>
    </source>
</evidence>
<dbReference type="Pfam" id="PF00445">
    <property type="entry name" value="Ribonuclease_T2"/>
    <property type="match status" value="1"/>
</dbReference>
<keyword evidence="2" id="KW-0540">Nuclease</keyword>
<proteinExistence type="inferred from homology"/>
<accession>A0ABD1PBE5</accession>
<keyword evidence="5" id="KW-1015">Disulfide bond</keyword>
<dbReference type="PANTHER" id="PTHR11240">
    <property type="entry name" value="RIBONUCLEASE T2"/>
    <property type="match status" value="1"/>
</dbReference>
<dbReference type="SUPFAM" id="SSF55895">
    <property type="entry name" value="Ribonuclease Rh-like"/>
    <property type="match status" value="1"/>
</dbReference>
<feature type="chain" id="PRO_5044785897" evidence="9">
    <location>
        <begin position="27"/>
        <end position="204"/>
    </location>
</feature>
<evidence type="ECO:0000313" key="10">
    <source>
        <dbReference type="EMBL" id="KAL2461187.1"/>
    </source>
</evidence>
<dbReference type="GO" id="GO:0016787">
    <property type="term" value="F:hydrolase activity"/>
    <property type="evidence" value="ECO:0007669"/>
    <property type="project" value="UniProtKB-KW"/>
</dbReference>
<dbReference type="Proteomes" id="UP001604336">
    <property type="component" value="Unassembled WGS sequence"/>
</dbReference>